<dbReference type="PANTHER" id="PTHR35354">
    <property type="entry name" value="RGD1561648"/>
    <property type="match status" value="1"/>
</dbReference>
<dbReference type="InterPro" id="IPR027878">
    <property type="entry name" value="DUF4551"/>
</dbReference>
<organism evidence="3 4">
    <name type="scientific">Rotaria sordida</name>
    <dbReference type="NCBI Taxonomy" id="392033"/>
    <lineage>
        <taxon>Eukaryota</taxon>
        <taxon>Metazoa</taxon>
        <taxon>Spiralia</taxon>
        <taxon>Gnathifera</taxon>
        <taxon>Rotifera</taxon>
        <taxon>Eurotatoria</taxon>
        <taxon>Bdelloidea</taxon>
        <taxon>Philodinida</taxon>
        <taxon>Philodinidae</taxon>
        <taxon>Rotaria</taxon>
    </lineage>
</organism>
<name>A0A815H851_9BILA</name>
<evidence type="ECO:0000313" key="4">
    <source>
        <dbReference type="Proteomes" id="UP000663870"/>
    </source>
</evidence>
<dbReference type="Pfam" id="PF15087">
    <property type="entry name" value="DUF4551"/>
    <property type="match status" value="1"/>
</dbReference>
<dbReference type="EMBL" id="CAJNOH010000800">
    <property type="protein sequence ID" value="CAF1126347.1"/>
    <property type="molecule type" value="Genomic_DNA"/>
</dbReference>
<comment type="caution">
    <text evidence="3">The sequence shown here is derived from an EMBL/GenBank/DDBJ whole genome shotgun (WGS) entry which is preliminary data.</text>
</comment>
<sequence>MKGAGSSSQYMVTKNTKFEAKLARYLISDPGDQLLGYDACIEKQGTTINYRLIVLGLESIYLPDNPPKIAQLEKPYIYYRDILRAEMIDDYPNFLAGAEQKNTLHMRLRFIESSNKNKKPKKKKPKSTSVDEMETIPSLFDRFTLENINNYMEPITPRRTASSRELYQTPLPQLSAAIPLVLTSSLSTTTTTNKTDQLHLPLYQLDDLSASKTFDTSLEFKERLDELNLNTDRSNIQRLLLTPRTFSDERRTMFRSKSAKSLPISKKKASNDSDWNTDTPRLNRYALQVHQDDHYGILHTPRSTPRQTLDDELLLLTNRSTLTDLSFTSSINSNATNNEHSPVYCPSVEEVRSLRDDIDENMKEIDIYFLSLTSKIPEILSCALCNYIVISTLRYQNDLQLSTLSTNRLHDSMEITMIKFSQLKNEILQSYNNTNQLIKLTDELYNACEKYSKVKELFWKDPDLFTYYVAQFQSCSQDISNNDFDDATIDFSCSILQLLNEVFLNTFASNERLARLTHDDCSRIQNLVNCLLIPPITLLSTQTTTTTTTTTSDDSGENERLQNAYKIVLKWMFGSGTLLWHIGNVLSRPSWTAKSFRFRHFIESFEKQQQKDEYFDLFIDALSRLIMNKDNKDPFSPKNALYVYQFFSILSMLLINSKMLFEYIRDRYVEDFKYFLKEDVILSRIPIQYPVYRFIPELIRSVHHRILYGEPNYNSLNRPKHHQLI</sequence>
<protein>
    <submittedName>
        <fullName evidence="3">Uncharacterized protein</fullName>
    </submittedName>
</protein>
<dbReference type="AlphaFoldDB" id="A0A815H851"/>
<dbReference type="EMBL" id="CAJNOL010001378">
    <property type="protein sequence ID" value="CAF1347536.1"/>
    <property type="molecule type" value="Genomic_DNA"/>
</dbReference>
<evidence type="ECO:0000313" key="3">
    <source>
        <dbReference type="EMBL" id="CAF1347536.1"/>
    </source>
</evidence>
<dbReference type="Proteomes" id="UP000663854">
    <property type="component" value="Unassembled WGS sequence"/>
</dbReference>
<accession>A0A815H851</accession>
<dbReference type="PANTHER" id="PTHR35354:SF1">
    <property type="entry name" value="RGD1561648"/>
    <property type="match status" value="1"/>
</dbReference>
<reference evidence="3" key="1">
    <citation type="submission" date="2021-02" db="EMBL/GenBank/DDBJ databases">
        <authorList>
            <person name="Nowell W R."/>
        </authorList>
    </citation>
    <scope>NUCLEOTIDE SEQUENCE</scope>
</reference>
<feature type="region of interest" description="Disordered" evidence="1">
    <location>
        <begin position="257"/>
        <end position="277"/>
    </location>
</feature>
<proteinExistence type="predicted"/>
<dbReference type="Proteomes" id="UP000663870">
    <property type="component" value="Unassembled WGS sequence"/>
</dbReference>
<keyword evidence="4" id="KW-1185">Reference proteome</keyword>
<gene>
    <name evidence="3" type="ORF">JXQ802_LOCUS31906</name>
    <name evidence="2" type="ORF">PYM288_LOCUS20970</name>
</gene>
<evidence type="ECO:0000313" key="2">
    <source>
        <dbReference type="EMBL" id="CAF1126347.1"/>
    </source>
</evidence>
<evidence type="ECO:0000256" key="1">
    <source>
        <dbReference type="SAM" id="MobiDB-lite"/>
    </source>
</evidence>